<dbReference type="SUPFAM" id="SSF55797">
    <property type="entry name" value="PR-1-like"/>
    <property type="match status" value="1"/>
</dbReference>
<dbReference type="Proteomes" id="UP000266649">
    <property type="component" value="Unassembled WGS sequence"/>
</dbReference>
<dbReference type="OrthoDB" id="419320at2"/>
<organism evidence="2 3">
    <name type="scientific">Gemmobacter lutimaris</name>
    <dbReference type="NCBI Taxonomy" id="2306023"/>
    <lineage>
        <taxon>Bacteria</taxon>
        <taxon>Pseudomonadati</taxon>
        <taxon>Pseudomonadota</taxon>
        <taxon>Alphaproteobacteria</taxon>
        <taxon>Rhodobacterales</taxon>
        <taxon>Paracoccaceae</taxon>
        <taxon>Gemmobacter</taxon>
    </lineage>
</organism>
<protein>
    <recommendedName>
        <fullName evidence="1">SCP domain-containing protein</fullName>
    </recommendedName>
</protein>
<dbReference type="PANTHER" id="PTHR31157">
    <property type="entry name" value="SCP DOMAIN-CONTAINING PROTEIN"/>
    <property type="match status" value="1"/>
</dbReference>
<proteinExistence type="predicted"/>
<reference evidence="2 3" key="1">
    <citation type="submission" date="2018-09" db="EMBL/GenBank/DDBJ databases">
        <title>Gemmobacter lutimaris sp. nov., a marine bacterium isolated from tidal flat.</title>
        <authorList>
            <person name="Lee D.W."/>
            <person name="Yoo Y."/>
            <person name="Kim J.-J."/>
            <person name="Kim B.S."/>
        </authorList>
    </citation>
    <scope>NUCLEOTIDE SEQUENCE [LARGE SCALE GENOMIC DNA]</scope>
    <source>
        <strain evidence="2 3">YJ-T1-11</strain>
    </source>
</reference>
<evidence type="ECO:0000313" key="2">
    <source>
        <dbReference type="EMBL" id="RID93357.1"/>
    </source>
</evidence>
<dbReference type="InterPro" id="IPR001343">
    <property type="entry name" value="Hemolysn_Ca-bd"/>
</dbReference>
<dbReference type="PRINTS" id="PR00313">
    <property type="entry name" value="CABNDNGRPT"/>
</dbReference>
<keyword evidence="3" id="KW-1185">Reference proteome</keyword>
<dbReference type="Gene3D" id="3.40.33.10">
    <property type="entry name" value="CAP"/>
    <property type="match status" value="1"/>
</dbReference>
<dbReference type="InterPro" id="IPR011049">
    <property type="entry name" value="Serralysin-like_metalloprot_C"/>
</dbReference>
<dbReference type="Gene3D" id="2.150.10.10">
    <property type="entry name" value="Serralysin-like metalloprotease, C-terminal"/>
    <property type="match status" value="2"/>
</dbReference>
<sequence>MPMTDAEQYMLELLNRARLDPLGEAKRQGTALNTGLPSSMNGKIDGSPKQVLAPQEALDKAATGHSQWMADTNTFSHVGKGGSAYDDRILAAGYEKSYYGWALGENLSYGAGIGTATERAMQAHFNTLWDSPDHRYNMMQERYREIGVAEVYGKADFVTLDFGLASERAWVTGVAYTDRDRDGFYSIGEGQSGLEFTILKGNAETTGSTGGYALSAKARSEVTLQIGGDIAVGVDLGKGNVKVDLVNGSVLKVSGDVTLIEGISRAELLGMVAAGLTGNDKRNVLIGNESRNTLAGEAGNDVLRAGGGSDRLSGGNGRDQLYGDAGNDRLSGGRHADKLYGGDGKDRLVGDGGADKLYGGDDADTFVLRKGFGTDRVMDFDLSEGDRLAFDDNLWSGDLTPWQIVNTFATATDAGVVFDFGRGNLLVLEDVYTTDGLAARIGIF</sequence>
<evidence type="ECO:0000313" key="3">
    <source>
        <dbReference type="Proteomes" id="UP000266649"/>
    </source>
</evidence>
<evidence type="ECO:0000259" key="1">
    <source>
        <dbReference type="Pfam" id="PF00188"/>
    </source>
</evidence>
<accession>A0A398BUY2</accession>
<dbReference type="AlphaFoldDB" id="A0A398BUY2"/>
<dbReference type="InterPro" id="IPR014044">
    <property type="entry name" value="CAP_dom"/>
</dbReference>
<dbReference type="PANTHER" id="PTHR31157:SF1">
    <property type="entry name" value="SCP DOMAIN-CONTAINING PROTEIN"/>
    <property type="match status" value="1"/>
</dbReference>
<dbReference type="CDD" id="cd05379">
    <property type="entry name" value="CAP_bacterial"/>
    <property type="match status" value="1"/>
</dbReference>
<dbReference type="Pfam" id="PF00353">
    <property type="entry name" value="HemolysinCabind"/>
    <property type="match status" value="2"/>
</dbReference>
<dbReference type="InterPro" id="IPR018511">
    <property type="entry name" value="Hemolysin-typ_Ca-bd_CS"/>
</dbReference>
<dbReference type="GO" id="GO:0005509">
    <property type="term" value="F:calcium ion binding"/>
    <property type="evidence" value="ECO:0007669"/>
    <property type="project" value="InterPro"/>
</dbReference>
<name>A0A398BUY2_9RHOB</name>
<dbReference type="EMBL" id="QXXQ01000001">
    <property type="protein sequence ID" value="RID93357.1"/>
    <property type="molecule type" value="Genomic_DNA"/>
</dbReference>
<feature type="domain" description="SCP" evidence="1">
    <location>
        <begin position="14"/>
        <end position="156"/>
    </location>
</feature>
<dbReference type="SUPFAM" id="SSF51120">
    <property type="entry name" value="beta-Roll"/>
    <property type="match status" value="1"/>
</dbReference>
<dbReference type="PROSITE" id="PS00330">
    <property type="entry name" value="HEMOLYSIN_CALCIUM"/>
    <property type="match status" value="1"/>
</dbReference>
<comment type="caution">
    <text evidence="2">The sequence shown here is derived from an EMBL/GenBank/DDBJ whole genome shotgun (WGS) entry which is preliminary data.</text>
</comment>
<dbReference type="InterPro" id="IPR035940">
    <property type="entry name" value="CAP_sf"/>
</dbReference>
<dbReference type="RefSeq" id="WP_119132681.1">
    <property type="nucleotide sequence ID" value="NZ_QXXQ01000001.1"/>
</dbReference>
<dbReference type="Pfam" id="PF00188">
    <property type="entry name" value="CAP"/>
    <property type="match status" value="1"/>
</dbReference>
<gene>
    <name evidence="2" type="ORF">D2N39_00035</name>
</gene>